<proteinExistence type="predicted"/>
<dbReference type="PATRIC" id="fig|1094979.3.peg.3213"/>
<sequence length="131" mass="14551">MGVRKGKQMMPMKGLLAALLTMLVGCDQVQEIMDNQPKPDVMLGAGIEVQIDDDRTARVFGPDHCETGFGDNDPSNDEPGCTLLTGNDRVQVTLLVDDRKIQETWTVTRDNDRYTIARPNGYLIRTARADN</sequence>
<accession>G6YWQ6</accession>
<keyword evidence="2" id="KW-1185">Reference proteome</keyword>
<evidence type="ECO:0000313" key="1">
    <source>
        <dbReference type="EMBL" id="EHJ03450.1"/>
    </source>
</evidence>
<dbReference type="EMBL" id="AGTR01000080">
    <property type="protein sequence ID" value="EHJ03450.1"/>
    <property type="molecule type" value="Genomic_DNA"/>
</dbReference>
<dbReference type="PROSITE" id="PS51257">
    <property type="entry name" value="PROKAR_LIPOPROTEIN"/>
    <property type="match status" value="1"/>
</dbReference>
<protein>
    <recommendedName>
        <fullName evidence="3">Lipoprotein</fullName>
    </recommendedName>
</protein>
<gene>
    <name evidence="1" type="ORF">KYE_16598</name>
</gene>
<organism evidence="1 2">
    <name type="scientific">Marinobacter manganoxydans MnI7-9</name>
    <dbReference type="NCBI Taxonomy" id="1094979"/>
    <lineage>
        <taxon>Bacteria</taxon>
        <taxon>Pseudomonadati</taxon>
        <taxon>Pseudomonadota</taxon>
        <taxon>Gammaproteobacteria</taxon>
        <taxon>Pseudomonadales</taxon>
        <taxon>Marinobacteraceae</taxon>
        <taxon>Marinobacter</taxon>
    </lineage>
</organism>
<evidence type="ECO:0008006" key="3">
    <source>
        <dbReference type="Google" id="ProtNLM"/>
    </source>
</evidence>
<dbReference type="Proteomes" id="UP000003208">
    <property type="component" value="Unassembled WGS sequence"/>
</dbReference>
<dbReference type="AlphaFoldDB" id="G6YWQ6"/>
<reference evidence="1 2" key="1">
    <citation type="journal article" date="2012" name="J. Bacteriol.">
        <title>Genome sequence of deep-sea manganese-oxidizing bacterium Marinobacter manganoxydans MnI7-9.</title>
        <authorList>
            <person name="Wang H."/>
            <person name="Li H."/>
            <person name="Shao Z."/>
            <person name="Liao S."/>
            <person name="Johnstone L."/>
            <person name="Rensing C."/>
            <person name="Wang G."/>
        </authorList>
    </citation>
    <scope>NUCLEOTIDE SEQUENCE [LARGE SCALE GENOMIC DNA]</scope>
    <source>
        <strain evidence="1 2">MnI7-9</strain>
    </source>
</reference>
<name>G6YWQ6_9GAMM</name>
<evidence type="ECO:0000313" key="2">
    <source>
        <dbReference type="Proteomes" id="UP000003208"/>
    </source>
</evidence>